<name>A0A7M7K385_VARDE</name>
<keyword evidence="3" id="KW-0378">Hydrolase</keyword>
<keyword evidence="4" id="KW-0325">Glycoprotein</keyword>
<dbReference type="InterPro" id="IPR029058">
    <property type="entry name" value="AB_hydrolase_fold"/>
</dbReference>
<dbReference type="GO" id="GO:0003990">
    <property type="term" value="F:acetylcholinesterase activity"/>
    <property type="evidence" value="ECO:0007669"/>
    <property type="project" value="TreeGrafter"/>
</dbReference>
<dbReference type="GO" id="GO:0005886">
    <property type="term" value="C:plasma membrane"/>
    <property type="evidence" value="ECO:0007669"/>
    <property type="project" value="TreeGrafter"/>
</dbReference>
<evidence type="ECO:0000313" key="9">
    <source>
        <dbReference type="Proteomes" id="UP000594260"/>
    </source>
</evidence>
<comment type="similarity">
    <text evidence="1">Belongs to the type-B carboxylesterase/lipase family.</text>
</comment>
<evidence type="ECO:0000256" key="3">
    <source>
        <dbReference type="ARBA" id="ARBA00022801"/>
    </source>
</evidence>
<dbReference type="OrthoDB" id="408631at2759"/>
<dbReference type="PANTHER" id="PTHR43918">
    <property type="entry name" value="ACETYLCHOLINESTERASE"/>
    <property type="match status" value="1"/>
</dbReference>
<dbReference type="GO" id="GO:0006581">
    <property type="term" value="P:acetylcholine catabolic process"/>
    <property type="evidence" value="ECO:0007669"/>
    <property type="project" value="TreeGrafter"/>
</dbReference>
<dbReference type="KEGG" id="vde:111248568"/>
<dbReference type="GO" id="GO:0005615">
    <property type="term" value="C:extracellular space"/>
    <property type="evidence" value="ECO:0007669"/>
    <property type="project" value="TreeGrafter"/>
</dbReference>
<dbReference type="Pfam" id="PF00135">
    <property type="entry name" value="COesterase"/>
    <property type="match status" value="1"/>
</dbReference>
<feature type="chain" id="PRO_5029738544" description="Carboxylesterase type B domain-containing protein" evidence="6">
    <location>
        <begin position="16"/>
        <end position="934"/>
    </location>
</feature>
<dbReference type="InParanoid" id="A0A7M7K385"/>
<accession>A0A7M7K385</accession>
<dbReference type="RefSeq" id="XP_022656816.1">
    <property type="nucleotide sequence ID" value="XM_022801081.1"/>
</dbReference>
<dbReference type="PANTHER" id="PTHR43918:SF4">
    <property type="entry name" value="CARBOXYLIC ESTER HYDROLASE"/>
    <property type="match status" value="1"/>
</dbReference>
<dbReference type="GeneID" id="111248568"/>
<feature type="region of interest" description="Disordered" evidence="5">
    <location>
        <begin position="62"/>
        <end position="258"/>
    </location>
</feature>
<dbReference type="InterPro" id="IPR002018">
    <property type="entry name" value="CarbesteraseB"/>
</dbReference>
<reference evidence="8" key="1">
    <citation type="submission" date="2021-01" db="UniProtKB">
        <authorList>
            <consortium name="EnsemblMetazoa"/>
        </authorList>
    </citation>
    <scope>IDENTIFICATION</scope>
</reference>
<dbReference type="PROSITE" id="PS00941">
    <property type="entry name" value="CARBOXYLESTERASE_B_2"/>
    <property type="match status" value="1"/>
</dbReference>
<keyword evidence="6" id="KW-0732">Signal</keyword>
<evidence type="ECO:0000256" key="5">
    <source>
        <dbReference type="SAM" id="MobiDB-lite"/>
    </source>
</evidence>
<dbReference type="InterPro" id="IPR050654">
    <property type="entry name" value="AChE-related_enzymes"/>
</dbReference>
<evidence type="ECO:0000256" key="2">
    <source>
        <dbReference type="ARBA" id="ARBA00022487"/>
    </source>
</evidence>
<keyword evidence="9" id="KW-1185">Reference proteome</keyword>
<feature type="compositionally biased region" description="Polar residues" evidence="5">
    <location>
        <begin position="114"/>
        <end position="123"/>
    </location>
</feature>
<evidence type="ECO:0000256" key="6">
    <source>
        <dbReference type="SAM" id="SignalP"/>
    </source>
</evidence>
<dbReference type="InterPro" id="IPR019819">
    <property type="entry name" value="Carboxylesterase_B_CS"/>
</dbReference>
<evidence type="ECO:0000259" key="7">
    <source>
        <dbReference type="Pfam" id="PF00135"/>
    </source>
</evidence>
<feature type="domain" description="Carboxylesterase type B" evidence="7">
    <location>
        <begin position="352"/>
        <end position="824"/>
    </location>
</feature>
<dbReference type="EnsemblMetazoa" id="XM_022801081">
    <property type="protein sequence ID" value="XP_022656816"/>
    <property type="gene ID" value="LOC111248568"/>
</dbReference>
<proteinExistence type="inferred from homology"/>
<keyword evidence="2" id="KW-0719">Serine esterase</keyword>
<feature type="compositionally biased region" description="Polar residues" evidence="5">
    <location>
        <begin position="163"/>
        <end position="174"/>
    </location>
</feature>
<feature type="compositionally biased region" description="Polar residues" evidence="5">
    <location>
        <begin position="234"/>
        <end position="243"/>
    </location>
</feature>
<feature type="region of interest" description="Disordered" evidence="5">
    <location>
        <begin position="317"/>
        <end position="347"/>
    </location>
</feature>
<dbReference type="Gene3D" id="3.40.50.1820">
    <property type="entry name" value="alpha/beta hydrolase"/>
    <property type="match status" value="1"/>
</dbReference>
<protein>
    <recommendedName>
        <fullName evidence="7">Carboxylesterase type B domain-containing protein</fullName>
    </recommendedName>
</protein>
<evidence type="ECO:0000313" key="8">
    <source>
        <dbReference type="EnsemblMetazoa" id="XP_022656816"/>
    </source>
</evidence>
<feature type="signal peptide" evidence="6">
    <location>
        <begin position="1"/>
        <end position="15"/>
    </location>
</feature>
<feature type="compositionally biased region" description="Polar residues" evidence="5">
    <location>
        <begin position="62"/>
        <end position="87"/>
    </location>
</feature>
<sequence length="934" mass="101323">MYLIFLFMCWKLVLTQCIVVTVLLCDAAKISESPQRSDAFVPSATVAANEALSVTTAPTESVIGSSIDTDEISVSVTGPSPESNTESFVDPTPEPDSELSTHVSQKHSVELSVDATSELSPDSPSEAARDLNPERGANPVDPEPSASPMPGRNQIVSAGPDTRPQTSERSVAESNSEDLADIISDSSSEAFANPVPEPSPNPASEISPETFAEPAPDPNSDPQRKIDTLVSPDSAVNRSSTTENETDKLPQIHSTKNEGLPESSVFTIVPSSVLADNATKSAFSIPTESSTEAPIQNDQPALSNDISTSIMDSFGGNERTISEKPLSSSPINDKASPASMTTPKSTTIPAMPKVRVTQGNLAGMQVSTGKAFVDIYLGVAYAEKPMRFSRAKEVKSWSGLKIATKKQAPCLRSSADSASEDCLYLNIWTPTRSSDLNSLIWFIGDGLLGEKASTNTDFAMFSSTENIVVFSVSYRVGPLGFLNVSVEDVYGELGLQDQALSLRWIYDNIEAFGGRKDMITIGGYGFSGATAGLHLLDPTVSELFQKVVLLSGNPLMLNRFLFDGTFKLYLNEMNCHYSDVAESLACLKAKESSRIGSELKFGPISRAGIELPECFKNHTMKDKSILLGSYARSGSKILPNIVSFLSSKEPNDKKLVTLKETIEREFGFTIASVDNRRIFRTYAPSAPADLQQNVTKGVVELVIEMNQDLLYRCPDRILAAMLTEGTPVRVFELDYPHTMPFSELPLLLDWQSLTVNGYEEQMQADLSRVLSQQIAAFIRGSTPKVPGKSEDWPLYTPDSPKIVYLQPGNVTVASLEKTERCRLWEPFIINSVKNTEQTNVVVAPGEDKATTTACINVTYPEASNVANSRINVVSATTIRAPTTTTAVKREENTIRDSSEGKSLAQRNEANAQLRDSATTLQLFTLLAIIYTSKH</sequence>
<dbReference type="SUPFAM" id="SSF53474">
    <property type="entry name" value="alpha/beta-Hydrolases"/>
    <property type="match status" value="1"/>
</dbReference>
<dbReference type="GO" id="GO:0019695">
    <property type="term" value="P:choline metabolic process"/>
    <property type="evidence" value="ECO:0007669"/>
    <property type="project" value="TreeGrafter"/>
</dbReference>
<organism evidence="8 9">
    <name type="scientific">Varroa destructor</name>
    <name type="common">Honeybee mite</name>
    <dbReference type="NCBI Taxonomy" id="109461"/>
    <lineage>
        <taxon>Eukaryota</taxon>
        <taxon>Metazoa</taxon>
        <taxon>Ecdysozoa</taxon>
        <taxon>Arthropoda</taxon>
        <taxon>Chelicerata</taxon>
        <taxon>Arachnida</taxon>
        <taxon>Acari</taxon>
        <taxon>Parasitiformes</taxon>
        <taxon>Mesostigmata</taxon>
        <taxon>Gamasina</taxon>
        <taxon>Dermanyssoidea</taxon>
        <taxon>Varroidae</taxon>
        <taxon>Varroa</taxon>
    </lineage>
</organism>
<dbReference type="AlphaFoldDB" id="A0A7M7K385"/>
<evidence type="ECO:0000256" key="1">
    <source>
        <dbReference type="ARBA" id="ARBA00005964"/>
    </source>
</evidence>
<feature type="compositionally biased region" description="Polar residues" evidence="5">
    <location>
        <begin position="338"/>
        <end position="347"/>
    </location>
</feature>
<evidence type="ECO:0000256" key="4">
    <source>
        <dbReference type="ARBA" id="ARBA00023180"/>
    </source>
</evidence>
<dbReference type="Proteomes" id="UP000594260">
    <property type="component" value="Unplaced"/>
</dbReference>